<accession>A0A699RWV6</accession>
<reference evidence="1" key="1">
    <citation type="journal article" date="2019" name="Sci. Rep.">
        <title>Draft genome of Tanacetum cinerariifolium, the natural source of mosquito coil.</title>
        <authorList>
            <person name="Yamashiro T."/>
            <person name="Shiraishi A."/>
            <person name="Satake H."/>
            <person name="Nakayama K."/>
        </authorList>
    </citation>
    <scope>NUCLEOTIDE SEQUENCE</scope>
</reference>
<sequence length="83" mass="9343">MHNRFEMSLMGEMKFFLGLQIHQSSRDADHAGCIDSRKSSSGGIQFLGANLVSGMLKKQNCTAMHQQRLNTWHYLRAVLKSCG</sequence>
<dbReference type="EMBL" id="BKCJ011111778">
    <property type="protein sequence ID" value="GFC87741.1"/>
    <property type="molecule type" value="Genomic_DNA"/>
</dbReference>
<gene>
    <name evidence="1" type="ORF">Tci_859711</name>
</gene>
<proteinExistence type="predicted"/>
<comment type="caution">
    <text evidence="1">The sequence shown here is derived from an EMBL/GenBank/DDBJ whole genome shotgun (WGS) entry which is preliminary data.</text>
</comment>
<evidence type="ECO:0000313" key="1">
    <source>
        <dbReference type="EMBL" id="GFC87741.1"/>
    </source>
</evidence>
<name>A0A699RWV6_TANCI</name>
<dbReference type="AlphaFoldDB" id="A0A699RWV6"/>
<organism evidence="1">
    <name type="scientific">Tanacetum cinerariifolium</name>
    <name type="common">Dalmatian daisy</name>
    <name type="synonym">Chrysanthemum cinerariifolium</name>
    <dbReference type="NCBI Taxonomy" id="118510"/>
    <lineage>
        <taxon>Eukaryota</taxon>
        <taxon>Viridiplantae</taxon>
        <taxon>Streptophyta</taxon>
        <taxon>Embryophyta</taxon>
        <taxon>Tracheophyta</taxon>
        <taxon>Spermatophyta</taxon>
        <taxon>Magnoliopsida</taxon>
        <taxon>eudicotyledons</taxon>
        <taxon>Gunneridae</taxon>
        <taxon>Pentapetalae</taxon>
        <taxon>asterids</taxon>
        <taxon>campanulids</taxon>
        <taxon>Asterales</taxon>
        <taxon>Asteraceae</taxon>
        <taxon>Asteroideae</taxon>
        <taxon>Anthemideae</taxon>
        <taxon>Anthemidinae</taxon>
        <taxon>Tanacetum</taxon>
    </lineage>
</organism>
<protein>
    <submittedName>
        <fullName evidence="1">Gag-Pol polyprotein</fullName>
    </submittedName>
</protein>